<dbReference type="GO" id="GO:0006099">
    <property type="term" value="P:tricarboxylic acid cycle"/>
    <property type="evidence" value="ECO:0007669"/>
    <property type="project" value="InterPro"/>
</dbReference>
<keyword evidence="1" id="KW-0732">Signal</keyword>
<dbReference type="GO" id="GO:0006121">
    <property type="term" value="P:mitochondrial electron transport, succinate to ubiquinone"/>
    <property type="evidence" value="ECO:0007669"/>
    <property type="project" value="InterPro"/>
</dbReference>
<dbReference type="OrthoDB" id="822750at2759"/>
<protein>
    <submittedName>
        <fullName evidence="2">Uncharacterized protein</fullName>
    </submittedName>
</protein>
<dbReference type="PANTHER" id="PTHR36358:SF2">
    <property type="entry name" value="SUCCINATE DEHYDROGENASE SUBUNIT 4, MITOCHONDRIAL"/>
    <property type="match status" value="1"/>
</dbReference>
<keyword evidence="3" id="KW-1185">Reference proteome</keyword>
<dbReference type="GO" id="GO:0045273">
    <property type="term" value="C:respiratory chain complex II (succinate dehydrogenase)"/>
    <property type="evidence" value="ECO:0007669"/>
    <property type="project" value="InterPro"/>
</dbReference>
<reference evidence="2" key="1">
    <citation type="journal article" date="2021" name="bioRxiv">
        <title>Whole Genome Assembly and Annotation of Northern Wild Rice, Zizania palustris L., Supports a Whole Genome Duplication in the Zizania Genus.</title>
        <authorList>
            <person name="Haas M."/>
            <person name="Kono T."/>
            <person name="Macchietto M."/>
            <person name="Millas R."/>
            <person name="McGilp L."/>
            <person name="Shao M."/>
            <person name="Duquette J."/>
            <person name="Hirsch C.N."/>
            <person name="Kimball J."/>
        </authorList>
    </citation>
    <scope>NUCLEOTIDE SEQUENCE</scope>
    <source>
        <tissue evidence="2">Fresh leaf tissue</tissue>
    </source>
</reference>
<dbReference type="EMBL" id="JAAALK010000288">
    <property type="protein sequence ID" value="KAG8053999.1"/>
    <property type="molecule type" value="Genomic_DNA"/>
</dbReference>
<sequence length="219" mass="23374">MASRLLSRSKTLALALSCADVAAPSAAPAGARWLRTLSSLTRDPAVAAAPAPRQSTVGSPLGLSQIPGYEHTYRLSGTQVLPRWFSTGASNGSSAQQGGAATKVTAFSPLEASIAKPRSGPLTSESSKVRRSELLTQATFYMIPTLLLVSKNSISTSLLEMGFDILQAAPDNHGQGNNSLLRFILSPPRSNLLCFCHLGWTDYRPNESTKLFTMFFSNK</sequence>
<comment type="caution">
    <text evidence="2">The sequence shown here is derived from an EMBL/GenBank/DDBJ whole genome shotgun (WGS) entry which is preliminary data.</text>
</comment>
<accession>A0A8J5RV13</accession>
<organism evidence="2 3">
    <name type="scientific">Zizania palustris</name>
    <name type="common">Northern wild rice</name>
    <dbReference type="NCBI Taxonomy" id="103762"/>
    <lineage>
        <taxon>Eukaryota</taxon>
        <taxon>Viridiplantae</taxon>
        <taxon>Streptophyta</taxon>
        <taxon>Embryophyta</taxon>
        <taxon>Tracheophyta</taxon>
        <taxon>Spermatophyta</taxon>
        <taxon>Magnoliopsida</taxon>
        <taxon>Liliopsida</taxon>
        <taxon>Poales</taxon>
        <taxon>Poaceae</taxon>
        <taxon>BOP clade</taxon>
        <taxon>Oryzoideae</taxon>
        <taxon>Oryzeae</taxon>
        <taxon>Zizaniinae</taxon>
        <taxon>Zizania</taxon>
    </lineage>
</organism>
<dbReference type="AlphaFoldDB" id="A0A8J5RV13"/>
<proteinExistence type="predicted"/>
<evidence type="ECO:0000313" key="3">
    <source>
        <dbReference type="Proteomes" id="UP000729402"/>
    </source>
</evidence>
<reference evidence="2" key="2">
    <citation type="submission" date="2021-02" db="EMBL/GenBank/DDBJ databases">
        <authorList>
            <person name="Kimball J.A."/>
            <person name="Haas M.W."/>
            <person name="Macchietto M."/>
            <person name="Kono T."/>
            <person name="Duquette J."/>
            <person name="Shao M."/>
        </authorList>
    </citation>
    <scope>NUCLEOTIDE SEQUENCE</scope>
    <source>
        <tissue evidence="2">Fresh leaf tissue</tissue>
    </source>
</reference>
<dbReference type="PANTHER" id="PTHR36358">
    <property type="entry name" value="SUCCINATE DEHYDROGENASE SUBUNIT 4, MITOCHONDRIAL"/>
    <property type="match status" value="1"/>
</dbReference>
<evidence type="ECO:0000313" key="2">
    <source>
        <dbReference type="EMBL" id="KAG8053999.1"/>
    </source>
</evidence>
<feature type="signal peptide" evidence="1">
    <location>
        <begin position="1"/>
        <end position="24"/>
    </location>
</feature>
<name>A0A8J5RV13_ZIZPA</name>
<dbReference type="Proteomes" id="UP000729402">
    <property type="component" value="Unassembled WGS sequence"/>
</dbReference>
<gene>
    <name evidence="2" type="ORF">GUJ93_ZPchr0001g30103</name>
</gene>
<dbReference type="GO" id="GO:0005743">
    <property type="term" value="C:mitochondrial inner membrane"/>
    <property type="evidence" value="ECO:0007669"/>
    <property type="project" value="InterPro"/>
</dbReference>
<evidence type="ECO:0000256" key="1">
    <source>
        <dbReference type="SAM" id="SignalP"/>
    </source>
</evidence>
<feature type="chain" id="PRO_5035206397" evidence="1">
    <location>
        <begin position="25"/>
        <end position="219"/>
    </location>
</feature>
<dbReference type="InterPro" id="IPR044963">
    <property type="entry name" value="SDH4"/>
</dbReference>